<dbReference type="InterPro" id="IPR029441">
    <property type="entry name" value="Cass2"/>
</dbReference>
<keyword evidence="6" id="KW-1185">Reference proteome</keyword>
<reference evidence="5" key="1">
    <citation type="submission" date="2021-12" db="EMBL/GenBank/DDBJ databases">
        <authorList>
            <person name="Criscuolo A."/>
        </authorList>
    </citation>
    <scope>NUCLEOTIDE SEQUENCE</scope>
    <source>
        <strain evidence="5">CIP111894</strain>
    </source>
</reference>
<dbReference type="InterPro" id="IPR011256">
    <property type="entry name" value="Reg_factor_effector_dom_sf"/>
</dbReference>
<dbReference type="PANTHER" id="PTHR43068:SF1">
    <property type="entry name" value="SLR1854 PROTEIN"/>
    <property type="match status" value="1"/>
</dbReference>
<dbReference type="EMBL" id="CAKMAB010000001">
    <property type="protein sequence ID" value="CAH1053946.1"/>
    <property type="molecule type" value="Genomic_DNA"/>
</dbReference>
<dbReference type="InterPro" id="IPR010499">
    <property type="entry name" value="AraC_E-bd"/>
</dbReference>
<evidence type="ECO:0000259" key="4">
    <source>
        <dbReference type="PROSITE" id="PS01124"/>
    </source>
</evidence>
<dbReference type="Proteomes" id="UP000838749">
    <property type="component" value="Unassembled WGS sequence"/>
</dbReference>
<dbReference type="InterPro" id="IPR018062">
    <property type="entry name" value="HTH_AraC-typ_CS"/>
</dbReference>
<keyword evidence="1" id="KW-0805">Transcription regulation</keyword>
<dbReference type="PRINTS" id="PR00032">
    <property type="entry name" value="HTHARAC"/>
</dbReference>
<dbReference type="PROSITE" id="PS01124">
    <property type="entry name" value="HTH_ARAC_FAMILY_2"/>
    <property type="match status" value="1"/>
</dbReference>
<dbReference type="SMART" id="SM00871">
    <property type="entry name" value="AraC_E_bind"/>
    <property type="match status" value="1"/>
</dbReference>
<dbReference type="PANTHER" id="PTHR43068">
    <property type="entry name" value="SLR1854 PROTEIN"/>
    <property type="match status" value="1"/>
</dbReference>
<organism evidence="5 6">
    <name type="scientific">Paenibacillus pseudetheri</name>
    <dbReference type="NCBI Taxonomy" id="2897682"/>
    <lineage>
        <taxon>Bacteria</taxon>
        <taxon>Bacillati</taxon>
        <taxon>Bacillota</taxon>
        <taxon>Bacilli</taxon>
        <taxon>Bacillales</taxon>
        <taxon>Paenibacillaceae</taxon>
        <taxon>Paenibacillus</taxon>
    </lineage>
</organism>
<dbReference type="Gene3D" id="1.10.10.60">
    <property type="entry name" value="Homeodomain-like"/>
    <property type="match status" value="2"/>
</dbReference>
<dbReference type="InterPro" id="IPR018060">
    <property type="entry name" value="HTH_AraC"/>
</dbReference>
<dbReference type="Gene3D" id="3.20.80.10">
    <property type="entry name" value="Regulatory factor, effector binding domain"/>
    <property type="match status" value="1"/>
</dbReference>
<dbReference type="SUPFAM" id="SSF55136">
    <property type="entry name" value="Probable bacterial effector-binding domain"/>
    <property type="match status" value="1"/>
</dbReference>
<evidence type="ECO:0000256" key="2">
    <source>
        <dbReference type="ARBA" id="ARBA00023125"/>
    </source>
</evidence>
<dbReference type="Pfam" id="PF12833">
    <property type="entry name" value="HTH_18"/>
    <property type="match status" value="1"/>
</dbReference>
<gene>
    <name evidence="5" type="ORF">PAECIP111894_00091</name>
</gene>
<evidence type="ECO:0000256" key="1">
    <source>
        <dbReference type="ARBA" id="ARBA00023015"/>
    </source>
</evidence>
<name>A0ABM9B5Z2_9BACL</name>
<accession>A0ABM9B5Z2</accession>
<sequence>MLHLNYSKDIEKCVEYIEAHIKENITVEEIAAEVGYSVYHFCRVFSLCKEMSVMEYVRSRKLSLASIELFAGKRIIDIALDYGFETQSGFTKAFRKAFGYSPTQYAARMDGFIKGKTLFEIGGFIMNPVIVSKPAFKVAGYGIQTNVAGSMYTKDIASFWSHYEGENLESKMYKILNPPKHGEVGLCIPSSDNGNATYLLGVIVEDYSKVEDDMLTMDVPEAEYAVFTTPPVDTSTDTEQIQFAQVIKSTWKYIFEEWFKDSGYVYDDSKLDFEFYDERCHSRPDTVMEIYVPVKKSTE</sequence>
<keyword evidence="3" id="KW-0804">Transcription</keyword>
<protein>
    <recommendedName>
        <fullName evidence="4">HTH araC/xylS-type domain-containing protein</fullName>
    </recommendedName>
</protein>
<evidence type="ECO:0000313" key="5">
    <source>
        <dbReference type="EMBL" id="CAH1053946.1"/>
    </source>
</evidence>
<proteinExistence type="predicted"/>
<dbReference type="InterPro" id="IPR009057">
    <property type="entry name" value="Homeodomain-like_sf"/>
</dbReference>
<evidence type="ECO:0000313" key="6">
    <source>
        <dbReference type="Proteomes" id="UP000838749"/>
    </source>
</evidence>
<feature type="domain" description="HTH araC/xylS-type" evidence="4">
    <location>
        <begin position="11"/>
        <end position="108"/>
    </location>
</feature>
<dbReference type="SUPFAM" id="SSF46689">
    <property type="entry name" value="Homeodomain-like"/>
    <property type="match status" value="2"/>
</dbReference>
<dbReference type="PROSITE" id="PS00041">
    <property type="entry name" value="HTH_ARAC_FAMILY_1"/>
    <property type="match status" value="1"/>
</dbReference>
<evidence type="ECO:0000256" key="3">
    <source>
        <dbReference type="ARBA" id="ARBA00023163"/>
    </source>
</evidence>
<dbReference type="InterPro" id="IPR020449">
    <property type="entry name" value="Tscrpt_reg_AraC-type_HTH"/>
</dbReference>
<dbReference type="SMART" id="SM00342">
    <property type="entry name" value="HTH_ARAC"/>
    <property type="match status" value="1"/>
</dbReference>
<comment type="caution">
    <text evidence="5">The sequence shown here is derived from an EMBL/GenBank/DDBJ whole genome shotgun (WGS) entry which is preliminary data.</text>
</comment>
<dbReference type="Pfam" id="PF14526">
    <property type="entry name" value="Cass2"/>
    <property type="match status" value="1"/>
</dbReference>
<keyword evidence="2" id="KW-0238">DNA-binding</keyword>